<evidence type="ECO:0000313" key="2">
    <source>
        <dbReference type="EMBL" id="RZC71786.1"/>
    </source>
</evidence>
<gene>
    <name evidence="2" type="ORF">C5167_034949</name>
</gene>
<sequence length="248" mass="27802">MYDIFACLIHRRVTINTVADVCKKLSFDALSHFMVVVPVLCNLLQYEDQKPLIGLLWRLASGSAMAVKMLFQQKERCILKNILSSYDTSHIKASSLVGGDANSNQVPIPLLKADFSGFKLQLSSSLTIEETKGYLKDQPELLRRFCRHDSCFGGDAVIIETVTSFNAVERYLWLHVNARRNDAQTTSADSKKPEEQSSPEVKATPKRSHEFLCFASAAKEHHGSCSVDDRHQKLIFSVDGRKLDQAIP</sequence>
<proteinExistence type="predicted"/>
<dbReference type="AlphaFoldDB" id="A0A4Y7KG14"/>
<dbReference type="EMBL" id="CM010721">
    <property type="protein sequence ID" value="RZC71786.1"/>
    <property type="molecule type" value="Genomic_DNA"/>
</dbReference>
<keyword evidence="3" id="KW-1185">Reference proteome</keyword>
<reference evidence="2 3" key="1">
    <citation type="journal article" date="2018" name="Science">
        <title>The opium poppy genome and morphinan production.</title>
        <authorList>
            <person name="Guo L."/>
            <person name="Winzer T."/>
            <person name="Yang X."/>
            <person name="Li Y."/>
            <person name="Ning Z."/>
            <person name="He Z."/>
            <person name="Teodor R."/>
            <person name="Lu Y."/>
            <person name="Bowser T.A."/>
            <person name="Graham I.A."/>
            <person name="Ye K."/>
        </authorList>
    </citation>
    <scope>NUCLEOTIDE SEQUENCE [LARGE SCALE GENOMIC DNA]</scope>
    <source>
        <strain evidence="3">cv. HN1</strain>
        <tissue evidence="2">Leaves</tissue>
    </source>
</reference>
<dbReference type="Proteomes" id="UP000316621">
    <property type="component" value="Chromosome 7"/>
</dbReference>
<protein>
    <submittedName>
        <fullName evidence="2">Uncharacterized protein</fullName>
    </submittedName>
</protein>
<name>A0A4Y7KG14_PAPSO</name>
<evidence type="ECO:0000313" key="3">
    <source>
        <dbReference type="Proteomes" id="UP000316621"/>
    </source>
</evidence>
<feature type="region of interest" description="Disordered" evidence="1">
    <location>
        <begin position="183"/>
        <end position="206"/>
    </location>
</feature>
<organism evidence="2 3">
    <name type="scientific">Papaver somniferum</name>
    <name type="common">Opium poppy</name>
    <dbReference type="NCBI Taxonomy" id="3469"/>
    <lineage>
        <taxon>Eukaryota</taxon>
        <taxon>Viridiplantae</taxon>
        <taxon>Streptophyta</taxon>
        <taxon>Embryophyta</taxon>
        <taxon>Tracheophyta</taxon>
        <taxon>Spermatophyta</taxon>
        <taxon>Magnoliopsida</taxon>
        <taxon>Ranunculales</taxon>
        <taxon>Papaveraceae</taxon>
        <taxon>Papaveroideae</taxon>
        <taxon>Papaver</taxon>
    </lineage>
</organism>
<dbReference type="Gramene" id="RZC71786">
    <property type="protein sequence ID" value="RZC71786"/>
    <property type="gene ID" value="C5167_034949"/>
</dbReference>
<accession>A0A4Y7KG14</accession>
<dbReference type="STRING" id="3469.A0A4Y7KG14"/>
<evidence type="ECO:0000256" key="1">
    <source>
        <dbReference type="SAM" id="MobiDB-lite"/>
    </source>
</evidence>